<dbReference type="AlphaFoldDB" id="A0A7V4EH49"/>
<keyword evidence="2" id="KW-0472">Membrane</keyword>
<dbReference type="EMBL" id="DTAB01000429">
    <property type="protein sequence ID" value="HGN85987.1"/>
    <property type="molecule type" value="Genomic_DNA"/>
</dbReference>
<gene>
    <name evidence="3" type="ORF">ENT80_07470</name>
</gene>
<proteinExistence type="predicted"/>
<comment type="caution">
    <text evidence="3">The sequence shown here is derived from an EMBL/GenBank/DDBJ whole genome shotgun (WGS) entry which is preliminary data.</text>
</comment>
<reference evidence="3" key="1">
    <citation type="journal article" date="2020" name="mSystems">
        <title>Genome- and Community-Level Interaction Insights into Carbon Utilization and Element Cycling Functions of Hydrothermarchaeota in Hydrothermal Sediment.</title>
        <authorList>
            <person name="Zhou Z."/>
            <person name="Liu Y."/>
            <person name="Xu W."/>
            <person name="Pan J."/>
            <person name="Luo Z.H."/>
            <person name="Li M."/>
        </authorList>
    </citation>
    <scope>NUCLEOTIDE SEQUENCE [LARGE SCALE GENOMIC DNA]</scope>
    <source>
        <strain evidence="3">SpSt-611</strain>
    </source>
</reference>
<sequence>MKSRGFSLVELLAAIAVGAVVMGAALLALRQGARSLGSEQQVALSRDQAARVLQGLAGELKGRPAAFLLPGASESGAALVVLSGSGWPVVLEGYGLSRARIVADSPDLEVGSPMALISPTGEVFYLPALASLNLVDASRNLWELGFGACVNPVPYVPGIRAYRAETLAVARTAEGLELRGTSLGAQKVLALKDFALRYVYASPTGEEVASSYQGAARADGSRLAALAFQAVGEGEASRAFTARLPLGAGTVEARKVFACGDASPPPTGKGIVNVVVNPEPPGGGDLTLTSSGGYTRNLKSSTVLRDVPVGTVRLQARDVWTDDLTAWAPDKPDQSAALYTFAPVTFTVGYRVVPARVTVRFNPPFQGRVRLQGLPGNPAVGDGETIEVRPGRYSVTPQSLVGGVSPFGCLTRYAYTGGTLSWALKSYETYTFTLDYRAETACLDITVEDRTPGEHLKSGGARPSVRFNKAQ</sequence>
<organism evidence="3">
    <name type="scientific">Thermus tengchongensis</name>
    <dbReference type="NCBI Taxonomy" id="1214928"/>
    <lineage>
        <taxon>Bacteria</taxon>
        <taxon>Thermotogati</taxon>
        <taxon>Deinococcota</taxon>
        <taxon>Deinococci</taxon>
        <taxon>Thermales</taxon>
        <taxon>Thermaceae</taxon>
        <taxon>Thermus</taxon>
    </lineage>
</organism>
<accession>A0A7V4EH49</accession>
<comment type="subcellular location">
    <subcellularLocation>
        <location evidence="1">Cell outer membrane</location>
    </subcellularLocation>
</comment>
<dbReference type="Pfam" id="PF07963">
    <property type="entry name" value="N_methyl"/>
    <property type="match status" value="1"/>
</dbReference>
<protein>
    <submittedName>
        <fullName evidence="3">Prepilin-type N-terminal cleavage/methylation domain-containing protein</fullName>
    </submittedName>
</protein>
<name>A0A7V4EH49_9DEIN</name>
<evidence type="ECO:0000313" key="3">
    <source>
        <dbReference type="EMBL" id="HGN85987.1"/>
    </source>
</evidence>
<evidence type="ECO:0000256" key="1">
    <source>
        <dbReference type="ARBA" id="ARBA00004442"/>
    </source>
</evidence>
<dbReference type="GO" id="GO:0009279">
    <property type="term" value="C:cell outer membrane"/>
    <property type="evidence" value="ECO:0007669"/>
    <property type="project" value="UniProtKB-SubCell"/>
</dbReference>
<keyword evidence="2" id="KW-0998">Cell outer membrane</keyword>
<dbReference type="NCBIfam" id="TIGR02532">
    <property type="entry name" value="IV_pilin_GFxxxE"/>
    <property type="match status" value="1"/>
</dbReference>
<dbReference type="InterPro" id="IPR012902">
    <property type="entry name" value="N_methyl_site"/>
</dbReference>
<dbReference type="PROSITE" id="PS00409">
    <property type="entry name" value="PROKAR_NTER_METHYL"/>
    <property type="match status" value="1"/>
</dbReference>
<evidence type="ECO:0000256" key="2">
    <source>
        <dbReference type="ARBA" id="ARBA00023237"/>
    </source>
</evidence>